<evidence type="ECO:0000313" key="19">
    <source>
        <dbReference type="EMBL" id="KAG7474190.1"/>
    </source>
</evidence>
<dbReference type="Pfam" id="PF04065">
    <property type="entry name" value="Not3"/>
    <property type="match status" value="1"/>
</dbReference>
<proteinExistence type="inferred from homology"/>
<organism evidence="19 20">
    <name type="scientific">Solea senegalensis</name>
    <name type="common">Senegalese sole</name>
    <dbReference type="NCBI Taxonomy" id="28829"/>
    <lineage>
        <taxon>Eukaryota</taxon>
        <taxon>Metazoa</taxon>
        <taxon>Chordata</taxon>
        <taxon>Craniata</taxon>
        <taxon>Vertebrata</taxon>
        <taxon>Euteleostomi</taxon>
        <taxon>Actinopterygii</taxon>
        <taxon>Neopterygii</taxon>
        <taxon>Teleostei</taxon>
        <taxon>Neoteleostei</taxon>
        <taxon>Acanthomorphata</taxon>
        <taxon>Carangaria</taxon>
        <taxon>Pleuronectiformes</taxon>
        <taxon>Pleuronectoidei</taxon>
        <taxon>Soleidae</taxon>
        <taxon>Solea</taxon>
    </lineage>
</organism>
<dbReference type="PANTHER" id="PTHR23326">
    <property type="entry name" value="CCR4 NOT-RELATED"/>
    <property type="match status" value="1"/>
</dbReference>
<evidence type="ECO:0000259" key="17">
    <source>
        <dbReference type="Pfam" id="PF04065"/>
    </source>
</evidence>
<evidence type="ECO:0000256" key="3">
    <source>
        <dbReference type="ARBA" id="ARBA00007682"/>
    </source>
</evidence>
<dbReference type="Proteomes" id="UP000693946">
    <property type="component" value="Linkage Group LG9"/>
</dbReference>
<comment type="caution">
    <text evidence="19">The sequence shown here is derived from an EMBL/GenBank/DDBJ whole genome shotgun (WGS) entry which is preliminary data.</text>
</comment>
<name>A0AAV6PS48_SOLSE</name>
<comment type="similarity">
    <text evidence="3">Belongs to the CNOT2/3/5 family.</text>
</comment>
<sequence length="890" mass="95514">MADKRKLQGEIDRCLKKVAEGVEQFEDIWQKLHNAANANQKEKYEADLKKEIKKLQRLRDQIKTWVASNEIKDKRQLVENRKLIETQMERFKVVERETKTKAYSKEGLGLAQKVDPAQREKEETGQWLTNTIDTLNMQVDQFESEVESLSVQTRKKKGDKEKQDRIEELKRLIERHRFHIRMLETILRMLDNDSVPVDSIQKIKDDVDYYIDSSQDPDFEENEFLYDDLDLEDIPTALVATSPSGQGNMEDEMYLHSSSTPTSTTSSSPIPPSPATCTASPVKNGTPSLLSSFSSSATSGSSSSSSLVSMASVVGGITPVPTGSSLIGSFSSAVQQHQHQPAQQQQQSQPPNQPPQQQQQPPQTKPSVSSNNTPSPPSNPLLPTSIAPSLLTPSTPSSAAHNSQSQTTPGPTPTSNLGLGLGLGLSKGSLTGTSSANQMSGLGLGGHSTSLNTMAGLLSGSTPAPYAQAAASGGLGLSSTTQSSISVESSTSIPTSGSSGVTTNGAGTGLGLLGSSPSHSSLSGSILSLVPGQSVASGSSLLPPSTVSTTSAVAAMMGGNGGNIGVVGGVGMNAAPARPPSGLKQNGSTSYSAVVAECSTESVLSTPSQSQSSQPSSLSSSTSQPMDNGPSLISSITLPPSSPSPSFSDSTPGGGSLLNGPHSYTQASEGHKAPEPLSSLKAMAERAALGSGLDGEIPNLHLTDRDIFSSSSAAPGTPAAPQQSVSEVSIPPSLGVCPLGPTPLPKDQLYQQAMQESAWTHMPHPSDSERIRQYLMRNPCPTLPFHHQVPPHHSDSIEFYQRLSTETLFFIFYYLEGTKAQYLSAKALKKQSWRFHTKYMMWFQRHEEPKTITDEFEQGTYIYFDYEKWGQRKKEGFTFEYRYLEDRDLQ</sequence>
<evidence type="ECO:0000256" key="16">
    <source>
        <dbReference type="SAM" id="MobiDB-lite"/>
    </source>
</evidence>
<evidence type="ECO:0000256" key="5">
    <source>
        <dbReference type="ARBA" id="ARBA00022490"/>
    </source>
</evidence>
<evidence type="ECO:0000256" key="11">
    <source>
        <dbReference type="ARBA" id="ARBA00023163"/>
    </source>
</evidence>
<keyword evidence="11" id="KW-0804">Transcription</keyword>
<keyword evidence="7" id="KW-0597">Phosphoprotein</keyword>
<protein>
    <recommendedName>
        <fullName evidence="13">CCR4-NOT transcription complex subunit 3</fullName>
    </recommendedName>
    <alternativeName>
        <fullName evidence="14">CCR4-associated factor 3</fullName>
    </alternativeName>
</protein>
<evidence type="ECO:0000313" key="20">
    <source>
        <dbReference type="Proteomes" id="UP000693946"/>
    </source>
</evidence>
<comment type="subunit">
    <text evidence="15">Component of the CCR4-NOT complex; distinct complexes seem to exist that differ in the participation of probably mutually exclusive catalytic subunits. In the complex interacts directly with CNOT2. Interacts with TIP120B and NANOS2. Interacts with EBF1. Interacts in an RNA-independent manner with BICC1 (via KH domains).</text>
</comment>
<dbReference type="PIRSF" id="PIRSF005290">
    <property type="entry name" value="NOT_su_3_5"/>
    <property type="match status" value="1"/>
</dbReference>
<reference evidence="19 20" key="1">
    <citation type="journal article" date="2021" name="Sci. Rep.">
        <title>Chromosome anchoring in Senegalese sole (Solea senegalensis) reveals sex-associated markers and genome rearrangements in flatfish.</title>
        <authorList>
            <person name="Guerrero-Cozar I."/>
            <person name="Gomez-Garrido J."/>
            <person name="Berbel C."/>
            <person name="Martinez-Blanch J.F."/>
            <person name="Alioto T."/>
            <person name="Claros M.G."/>
            <person name="Gagnaire P.A."/>
            <person name="Manchado M."/>
        </authorList>
    </citation>
    <scope>NUCLEOTIDE SEQUENCE [LARGE SCALE GENOMIC DNA]</scope>
    <source>
        <strain evidence="19">Sse05_10M</strain>
    </source>
</reference>
<dbReference type="GO" id="GO:0030015">
    <property type="term" value="C:CCR4-NOT core complex"/>
    <property type="evidence" value="ECO:0007669"/>
    <property type="project" value="InterPro"/>
</dbReference>
<dbReference type="GO" id="GO:0006417">
    <property type="term" value="P:regulation of translation"/>
    <property type="evidence" value="ECO:0007669"/>
    <property type="project" value="UniProtKB-KW"/>
</dbReference>
<dbReference type="AlphaFoldDB" id="A0AAV6PS48"/>
<keyword evidence="10" id="KW-0943">RNA-mediated gene silencing</keyword>
<gene>
    <name evidence="19" type="ORF">JOB18_003536</name>
</gene>
<keyword evidence="6" id="KW-0678">Repressor</keyword>
<keyword evidence="5" id="KW-0963">Cytoplasm</keyword>
<evidence type="ECO:0000256" key="7">
    <source>
        <dbReference type="ARBA" id="ARBA00022553"/>
    </source>
</evidence>
<dbReference type="GO" id="GO:0006355">
    <property type="term" value="P:regulation of DNA-templated transcription"/>
    <property type="evidence" value="ECO:0007669"/>
    <property type="project" value="InterPro"/>
</dbReference>
<dbReference type="GO" id="GO:0000932">
    <property type="term" value="C:P-body"/>
    <property type="evidence" value="ECO:0007669"/>
    <property type="project" value="UniProtKB-SubCell"/>
</dbReference>
<evidence type="ECO:0000256" key="12">
    <source>
        <dbReference type="ARBA" id="ARBA00023242"/>
    </source>
</evidence>
<keyword evidence="20" id="KW-1185">Reference proteome</keyword>
<feature type="region of interest" description="Disordered" evidence="16">
    <location>
        <begin position="331"/>
        <end position="421"/>
    </location>
</feature>
<feature type="domain" description="NOT2/NOT3/NOT5 C-terminal" evidence="18">
    <location>
        <begin position="759"/>
        <end position="884"/>
    </location>
</feature>
<evidence type="ECO:0000256" key="9">
    <source>
        <dbReference type="ARBA" id="ARBA00023015"/>
    </source>
</evidence>
<dbReference type="InterPro" id="IPR007282">
    <property type="entry name" value="NOT2/3/5_C"/>
</dbReference>
<dbReference type="InterPro" id="IPR012270">
    <property type="entry name" value="CCR4-NOT_su3/5"/>
</dbReference>
<dbReference type="FunFam" id="2.30.30.1020:FF:000002">
    <property type="entry name" value="CCR4-NOT transcription complex subunit 3"/>
    <property type="match status" value="1"/>
</dbReference>
<keyword evidence="4" id="KW-0217">Developmental protein</keyword>
<evidence type="ECO:0000256" key="13">
    <source>
        <dbReference type="ARBA" id="ARBA00071433"/>
    </source>
</evidence>
<feature type="region of interest" description="Disordered" evidence="16">
    <location>
        <begin position="239"/>
        <end position="283"/>
    </location>
</feature>
<dbReference type="GO" id="GO:2000036">
    <property type="term" value="P:regulation of stem cell population maintenance"/>
    <property type="evidence" value="ECO:0007669"/>
    <property type="project" value="UniProtKB-ARBA"/>
</dbReference>
<feature type="compositionally biased region" description="Low complexity" evidence="16">
    <location>
        <begin position="335"/>
        <end position="373"/>
    </location>
</feature>
<comment type="subcellular location">
    <subcellularLocation>
        <location evidence="2">Cytoplasm</location>
        <location evidence="2">P-body</location>
    </subcellularLocation>
    <subcellularLocation>
        <location evidence="1">Nucleus</location>
    </subcellularLocation>
</comment>
<keyword evidence="12" id="KW-0539">Nucleus</keyword>
<dbReference type="GO" id="GO:0031047">
    <property type="term" value="P:regulatory ncRNA-mediated gene silencing"/>
    <property type="evidence" value="ECO:0007669"/>
    <property type="project" value="UniProtKB-KW"/>
</dbReference>
<accession>A0AAV6PS48</accession>
<evidence type="ECO:0000256" key="14">
    <source>
        <dbReference type="ARBA" id="ARBA00083548"/>
    </source>
</evidence>
<evidence type="ECO:0000256" key="2">
    <source>
        <dbReference type="ARBA" id="ARBA00004201"/>
    </source>
</evidence>
<evidence type="ECO:0000259" key="18">
    <source>
        <dbReference type="Pfam" id="PF04153"/>
    </source>
</evidence>
<dbReference type="InterPro" id="IPR007207">
    <property type="entry name" value="Not_N"/>
</dbReference>
<dbReference type="GO" id="GO:0005829">
    <property type="term" value="C:cytosol"/>
    <property type="evidence" value="ECO:0007669"/>
    <property type="project" value="UniProtKB-ARBA"/>
</dbReference>
<evidence type="ECO:0000256" key="1">
    <source>
        <dbReference type="ARBA" id="ARBA00004123"/>
    </source>
</evidence>
<dbReference type="EMBL" id="JAGKHQ010000021">
    <property type="protein sequence ID" value="KAG7474190.1"/>
    <property type="molecule type" value="Genomic_DNA"/>
</dbReference>
<feature type="compositionally biased region" description="Low complexity" evidence="16">
    <location>
        <begin position="604"/>
        <end position="651"/>
    </location>
</feature>
<feature type="compositionally biased region" description="Low complexity" evidence="16">
    <location>
        <begin position="257"/>
        <end position="268"/>
    </location>
</feature>
<dbReference type="GO" id="GO:0005634">
    <property type="term" value="C:nucleus"/>
    <property type="evidence" value="ECO:0007669"/>
    <property type="project" value="UniProtKB-SubCell"/>
</dbReference>
<evidence type="ECO:0000256" key="6">
    <source>
        <dbReference type="ARBA" id="ARBA00022491"/>
    </source>
</evidence>
<feature type="region of interest" description="Disordered" evidence="16">
    <location>
        <begin position="602"/>
        <end position="674"/>
    </location>
</feature>
<evidence type="ECO:0000256" key="8">
    <source>
        <dbReference type="ARBA" id="ARBA00022845"/>
    </source>
</evidence>
<keyword evidence="8" id="KW-0810">Translation regulation</keyword>
<feature type="domain" description="CCR4-Not complex component Not N-terminal" evidence="17">
    <location>
        <begin position="4"/>
        <end position="232"/>
    </location>
</feature>
<evidence type="ECO:0000256" key="4">
    <source>
        <dbReference type="ARBA" id="ARBA00022473"/>
    </source>
</evidence>
<keyword evidence="9" id="KW-0805">Transcription regulation</keyword>
<feature type="compositionally biased region" description="Low complexity" evidence="16">
    <location>
        <begin position="381"/>
        <end position="418"/>
    </location>
</feature>
<dbReference type="Pfam" id="PF04153">
    <property type="entry name" value="NOT2_3_5_C"/>
    <property type="match status" value="1"/>
</dbReference>
<dbReference type="InterPro" id="IPR040168">
    <property type="entry name" value="Not2/3/5"/>
</dbReference>
<evidence type="ECO:0000256" key="10">
    <source>
        <dbReference type="ARBA" id="ARBA00023158"/>
    </source>
</evidence>
<evidence type="ECO:0000256" key="15">
    <source>
        <dbReference type="ARBA" id="ARBA00093549"/>
    </source>
</evidence>